<keyword evidence="3" id="KW-1185">Reference proteome</keyword>
<feature type="region of interest" description="Disordered" evidence="1">
    <location>
        <begin position="52"/>
        <end position="143"/>
    </location>
</feature>
<name>A0ABV0UQP2_9TELE</name>
<evidence type="ECO:0000313" key="3">
    <source>
        <dbReference type="Proteomes" id="UP001482620"/>
    </source>
</evidence>
<accession>A0ABV0UQP2</accession>
<feature type="compositionally biased region" description="Polar residues" evidence="1">
    <location>
        <begin position="84"/>
        <end position="107"/>
    </location>
</feature>
<gene>
    <name evidence="2" type="ORF">ILYODFUR_006257</name>
</gene>
<evidence type="ECO:0000313" key="2">
    <source>
        <dbReference type="EMBL" id="MEQ2247149.1"/>
    </source>
</evidence>
<organism evidence="2 3">
    <name type="scientific">Ilyodon furcidens</name>
    <name type="common">goldbreast splitfin</name>
    <dbReference type="NCBI Taxonomy" id="33524"/>
    <lineage>
        <taxon>Eukaryota</taxon>
        <taxon>Metazoa</taxon>
        <taxon>Chordata</taxon>
        <taxon>Craniata</taxon>
        <taxon>Vertebrata</taxon>
        <taxon>Euteleostomi</taxon>
        <taxon>Actinopterygii</taxon>
        <taxon>Neopterygii</taxon>
        <taxon>Teleostei</taxon>
        <taxon>Neoteleostei</taxon>
        <taxon>Acanthomorphata</taxon>
        <taxon>Ovalentaria</taxon>
        <taxon>Atherinomorphae</taxon>
        <taxon>Cyprinodontiformes</taxon>
        <taxon>Goodeidae</taxon>
        <taxon>Ilyodon</taxon>
    </lineage>
</organism>
<sequence>MVQLQPLLALMGPCMEKILDGGTNTDRLNCSAFGSRLASSLGDLYAADIEEDEKPSFSSLPPSSSSSVSLSPSPSPLAPPSLSNYGIRTRSMQQEVNNNSTLYSSSVAPPAGKGYIRPQPQDIGAYRGHGPYSAMKGPSGRYLSRSIPSLRSEYIQY</sequence>
<dbReference type="Proteomes" id="UP001482620">
    <property type="component" value="Unassembled WGS sequence"/>
</dbReference>
<feature type="compositionally biased region" description="Low complexity" evidence="1">
    <location>
        <begin position="56"/>
        <end position="72"/>
    </location>
</feature>
<evidence type="ECO:0000256" key="1">
    <source>
        <dbReference type="SAM" id="MobiDB-lite"/>
    </source>
</evidence>
<dbReference type="EMBL" id="JAHRIQ010081478">
    <property type="protein sequence ID" value="MEQ2247149.1"/>
    <property type="molecule type" value="Genomic_DNA"/>
</dbReference>
<proteinExistence type="predicted"/>
<comment type="caution">
    <text evidence="2">The sequence shown here is derived from an EMBL/GenBank/DDBJ whole genome shotgun (WGS) entry which is preliminary data.</text>
</comment>
<reference evidence="2 3" key="1">
    <citation type="submission" date="2021-06" db="EMBL/GenBank/DDBJ databases">
        <authorList>
            <person name="Palmer J.M."/>
        </authorList>
    </citation>
    <scope>NUCLEOTIDE SEQUENCE [LARGE SCALE GENOMIC DNA]</scope>
    <source>
        <strain evidence="3">if_2019</strain>
        <tissue evidence="2">Muscle</tissue>
    </source>
</reference>
<protein>
    <submittedName>
        <fullName evidence="2">Uncharacterized protein</fullName>
    </submittedName>
</protein>